<name>A0AAE3W3X9_9ACTN</name>
<dbReference type="AlphaFoldDB" id="A0AAE3W3X9"/>
<dbReference type="InterPro" id="IPR024046">
    <property type="entry name" value="Flagellar_assmbl_FliW_dom_sf"/>
</dbReference>
<evidence type="ECO:0000256" key="1">
    <source>
        <dbReference type="ARBA" id="ARBA00022490"/>
    </source>
</evidence>
<dbReference type="InterPro" id="IPR003775">
    <property type="entry name" value="Flagellar_assembly_factor_FliW"/>
</dbReference>
<keyword evidence="5" id="KW-0966">Cell projection</keyword>
<dbReference type="EMBL" id="JAUSUZ010000001">
    <property type="protein sequence ID" value="MDQ0368249.1"/>
    <property type="molecule type" value="Genomic_DNA"/>
</dbReference>
<keyword evidence="5" id="KW-0282">Flagellum</keyword>
<dbReference type="PANTHER" id="PTHR39190">
    <property type="entry name" value="FLAGELLAR ASSEMBLY FACTOR FLIW"/>
    <property type="match status" value="1"/>
</dbReference>
<comment type="subunit">
    <text evidence="4">Interacts with translational regulator CsrA and flagellin(s).</text>
</comment>
<dbReference type="PANTHER" id="PTHR39190:SF1">
    <property type="entry name" value="FLAGELLAR ASSEMBLY FACTOR FLIW"/>
    <property type="match status" value="1"/>
</dbReference>
<comment type="function">
    <text evidence="4">Acts as an anti-CsrA protein, binds CsrA and prevents it from repressing translation of its target genes, one of which is flagellin. Binds to flagellin and participates in the assembly of the flagellum.</text>
</comment>
<keyword evidence="2 4" id="KW-1005">Bacterial flagellum biogenesis</keyword>
<dbReference type="RefSeq" id="WP_307242704.1">
    <property type="nucleotide sequence ID" value="NZ_JAUSUZ010000001.1"/>
</dbReference>
<dbReference type="Proteomes" id="UP001240236">
    <property type="component" value="Unassembled WGS sequence"/>
</dbReference>
<comment type="caution">
    <text evidence="5">The sequence shown here is derived from an EMBL/GenBank/DDBJ whole genome shotgun (WGS) entry which is preliminary data.</text>
</comment>
<sequence>MTARTIEQEMNADLLDLPIIDLVSPMPGFPDNRQFVLVRLDDNGLLYSLRAVDNADLRFLVMPPSPFFPDYAPEIDDEAAEMLGSPKPEDLMVLLVVTAGDSAAHATANLLAPIVIDRGNRRGMQTVLSGSGLPVRAELAVAG</sequence>
<accession>A0AAE3W3X9</accession>
<keyword evidence="1 4" id="KW-0963">Cytoplasm</keyword>
<reference evidence="5 6" key="1">
    <citation type="submission" date="2023-07" db="EMBL/GenBank/DDBJ databases">
        <title>Sequencing the genomes of 1000 actinobacteria strains.</title>
        <authorList>
            <person name="Klenk H.-P."/>
        </authorList>
    </citation>
    <scope>NUCLEOTIDE SEQUENCE [LARGE SCALE GENOMIC DNA]</scope>
    <source>
        <strain evidence="5 6">DSM 44709</strain>
    </source>
</reference>
<evidence type="ECO:0000313" key="5">
    <source>
        <dbReference type="EMBL" id="MDQ0368249.1"/>
    </source>
</evidence>
<keyword evidence="3 4" id="KW-0810">Translation regulation</keyword>
<gene>
    <name evidence="4" type="primary">fliW</name>
    <name evidence="5" type="ORF">J2S42_004918</name>
</gene>
<dbReference type="SUPFAM" id="SSF141457">
    <property type="entry name" value="BH3618-like"/>
    <property type="match status" value="1"/>
</dbReference>
<evidence type="ECO:0000256" key="2">
    <source>
        <dbReference type="ARBA" id="ARBA00022795"/>
    </source>
</evidence>
<comment type="subcellular location">
    <subcellularLocation>
        <location evidence="4">Cytoplasm</location>
    </subcellularLocation>
</comment>
<keyword evidence="5" id="KW-0969">Cilium</keyword>
<dbReference type="Gene3D" id="2.30.290.10">
    <property type="entry name" value="BH3618-like"/>
    <property type="match status" value="1"/>
</dbReference>
<dbReference type="GO" id="GO:0005737">
    <property type="term" value="C:cytoplasm"/>
    <property type="evidence" value="ECO:0007669"/>
    <property type="project" value="UniProtKB-SubCell"/>
</dbReference>
<evidence type="ECO:0000256" key="4">
    <source>
        <dbReference type="HAMAP-Rule" id="MF_01185"/>
    </source>
</evidence>
<dbReference type="GO" id="GO:0044780">
    <property type="term" value="P:bacterial-type flagellum assembly"/>
    <property type="evidence" value="ECO:0007669"/>
    <property type="project" value="UniProtKB-UniRule"/>
</dbReference>
<dbReference type="HAMAP" id="MF_01185">
    <property type="entry name" value="FliW"/>
    <property type="match status" value="1"/>
</dbReference>
<organism evidence="5 6">
    <name type="scientific">Catenuloplanes indicus</name>
    <dbReference type="NCBI Taxonomy" id="137267"/>
    <lineage>
        <taxon>Bacteria</taxon>
        <taxon>Bacillati</taxon>
        <taxon>Actinomycetota</taxon>
        <taxon>Actinomycetes</taxon>
        <taxon>Micromonosporales</taxon>
        <taxon>Micromonosporaceae</taxon>
        <taxon>Catenuloplanes</taxon>
    </lineage>
</organism>
<dbReference type="Pfam" id="PF02623">
    <property type="entry name" value="FliW"/>
    <property type="match status" value="1"/>
</dbReference>
<evidence type="ECO:0000313" key="6">
    <source>
        <dbReference type="Proteomes" id="UP001240236"/>
    </source>
</evidence>
<protein>
    <recommendedName>
        <fullName evidence="4">Flagellar assembly factor FliW</fullName>
    </recommendedName>
</protein>
<comment type="similarity">
    <text evidence="4">Belongs to the FliW family.</text>
</comment>
<keyword evidence="6" id="KW-1185">Reference proteome</keyword>
<proteinExistence type="inferred from homology"/>
<dbReference type="GO" id="GO:0006417">
    <property type="term" value="P:regulation of translation"/>
    <property type="evidence" value="ECO:0007669"/>
    <property type="project" value="UniProtKB-KW"/>
</dbReference>
<evidence type="ECO:0000256" key="3">
    <source>
        <dbReference type="ARBA" id="ARBA00022845"/>
    </source>
</evidence>
<keyword evidence="4" id="KW-0143">Chaperone</keyword>